<organism evidence="2 3">
    <name type="scientific">Paracoccus haematequi</name>
    <dbReference type="NCBI Taxonomy" id="2491866"/>
    <lineage>
        <taxon>Bacteria</taxon>
        <taxon>Pseudomonadati</taxon>
        <taxon>Pseudomonadota</taxon>
        <taxon>Alphaproteobacteria</taxon>
        <taxon>Rhodobacterales</taxon>
        <taxon>Paracoccaceae</taxon>
        <taxon>Paracoccus</taxon>
    </lineage>
</organism>
<dbReference type="Proteomes" id="UP000270743">
    <property type="component" value="Unassembled WGS sequence"/>
</dbReference>
<protein>
    <submittedName>
        <fullName evidence="2">Uncharacterized protein</fullName>
    </submittedName>
</protein>
<feature type="compositionally biased region" description="Polar residues" evidence="1">
    <location>
        <begin position="70"/>
        <end position="81"/>
    </location>
</feature>
<dbReference type="RefSeq" id="WP_126153227.1">
    <property type="nucleotide sequence ID" value="NZ_UZWE01000021.1"/>
</dbReference>
<evidence type="ECO:0000256" key="1">
    <source>
        <dbReference type="SAM" id="MobiDB-lite"/>
    </source>
</evidence>
<dbReference type="EMBL" id="UZWE01000021">
    <property type="protein sequence ID" value="VDS07530.1"/>
    <property type="molecule type" value="Genomic_DNA"/>
</dbReference>
<dbReference type="AlphaFoldDB" id="A0A3S5D3U9"/>
<dbReference type="OrthoDB" id="6628350at2"/>
<evidence type="ECO:0000313" key="2">
    <source>
        <dbReference type="EMBL" id="VDS07530.1"/>
    </source>
</evidence>
<reference evidence="2 3" key="1">
    <citation type="submission" date="2018-12" db="EMBL/GenBank/DDBJ databases">
        <authorList>
            <person name="Criscuolo A."/>
        </authorList>
    </citation>
    <scope>NUCLEOTIDE SEQUENCE [LARGE SCALE GENOMIC DNA]</scope>
    <source>
        <strain evidence="2">ACIP1116241</strain>
    </source>
</reference>
<feature type="region of interest" description="Disordered" evidence="1">
    <location>
        <begin position="61"/>
        <end position="81"/>
    </location>
</feature>
<evidence type="ECO:0000313" key="3">
    <source>
        <dbReference type="Proteomes" id="UP000270743"/>
    </source>
</evidence>
<sequence length="224" mass="24347">MTERTLREKIAALTSYDQCLKRPLAMVEASDGDGNWICRRSVLAILDAQTEQPDLQLSARKVEGDAPDQTEVSSGPSAAPTDNTALVEALDVCLEWIDAVPSDTPLPAMPGFDRDWVDNIRNRAALASREAKPAPDAVAEACDPASIIAAVCKEMNGNGFTSKPRIAARAGFDLSKFKEQRSDYAGVETEWVDQRGPGMCGDDFYGTLAVPIDAERLFVVEYYT</sequence>
<accession>A0A3S5D3U9</accession>
<keyword evidence="3" id="KW-1185">Reference proteome</keyword>
<name>A0A3S5D3U9_9RHOB</name>
<gene>
    <name evidence="2" type="ORF">PARHAE_00707</name>
</gene>
<proteinExistence type="predicted"/>